<proteinExistence type="predicted"/>
<comment type="caution">
    <text evidence="1">The sequence shown here is derived from an EMBL/GenBank/DDBJ whole genome shotgun (WGS) entry which is preliminary data.</text>
</comment>
<gene>
    <name evidence="1" type="ORF">F0M18_03030</name>
</gene>
<reference evidence="1 2" key="1">
    <citation type="submission" date="2019-09" db="EMBL/GenBank/DDBJ databases">
        <authorList>
            <person name="Chen X.-Y."/>
        </authorList>
    </citation>
    <scope>NUCLEOTIDE SEQUENCE [LARGE SCALE GENOMIC DNA]</scope>
    <source>
        <strain evidence="1 2">NY5</strain>
    </source>
</reference>
<keyword evidence="2" id="KW-1185">Reference proteome</keyword>
<sequence length="63" mass="7418">MQYEEFNAREFCSRKLWQMINDECDSAINECQLEQAVAELANRRHYLEELSRIGKLGESVHNA</sequence>
<evidence type="ECO:0000313" key="1">
    <source>
        <dbReference type="EMBL" id="KAA1194422.1"/>
    </source>
</evidence>
<dbReference type="AlphaFoldDB" id="A0A5B0X5A1"/>
<protein>
    <submittedName>
        <fullName evidence="1">Uncharacterized protein</fullName>
    </submittedName>
</protein>
<dbReference type="Proteomes" id="UP000323708">
    <property type="component" value="Unassembled WGS sequence"/>
</dbReference>
<accession>A0A5B0X5A1</accession>
<dbReference type="RefSeq" id="WP_149609891.1">
    <property type="nucleotide sequence ID" value="NZ_VTUX01000001.1"/>
</dbReference>
<name>A0A5B0X5A1_9GAMM</name>
<dbReference type="EMBL" id="VTUX01000001">
    <property type="protein sequence ID" value="KAA1194422.1"/>
    <property type="molecule type" value="Genomic_DNA"/>
</dbReference>
<evidence type="ECO:0000313" key="2">
    <source>
        <dbReference type="Proteomes" id="UP000323708"/>
    </source>
</evidence>
<organism evidence="1 2">
    <name type="scientific">Pseudohalioglobus sediminis</name>
    <dbReference type="NCBI Taxonomy" id="2606449"/>
    <lineage>
        <taxon>Bacteria</taxon>
        <taxon>Pseudomonadati</taxon>
        <taxon>Pseudomonadota</taxon>
        <taxon>Gammaproteobacteria</taxon>
        <taxon>Cellvibrionales</taxon>
        <taxon>Halieaceae</taxon>
        <taxon>Pseudohalioglobus</taxon>
    </lineage>
</organism>